<organism evidence="2 3">
    <name type="scientific">Synoicihabitans lomoniglobus</name>
    <dbReference type="NCBI Taxonomy" id="2909285"/>
    <lineage>
        <taxon>Bacteria</taxon>
        <taxon>Pseudomonadati</taxon>
        <taxon>Verrucomicrobiota</taxon>
        <taxon>Opitutia</taxon>
        <taxon>Opitutales</taxon>
        <taxon>Opitutaceae</taxon>
        <taxon>Synoicihabitans</taxon>
    </lineage>
</organism>
<name>A0AAF0CN59_9BACT</name>
<feature type="signal peptide" evidence="1">
    <location>
        <begin position="1"/>
        <end position="17"/>
    </location>
</feature>
<dbReference type="RefSeq" id="WP_330930715.1">
    <property type="nucleotide sequence ID" value="NZ_CP119075.1"/>
</dbReference>
<proteinExistence type="predicted"/>
<evidence type="ECO:0000256" key="1">
    <source>
        <dbReference type="SAM" id="SignalP"/>
    </source>
</evidence>
<dbReference type="KEGG" id="slom:PXH66_16855"/>
<feature type="chain" id="PRO_5042208968" evidence="1">
    <location>
        <begin position="18"/>
        <end position="247"/>
    </location>
</feature>
<dbReference type="InterPro" id="IPR013424">
    <property type="entry name" value="Ice-binding_C"/>
</dbReference>
<dbReference type="EMBL" id="CP119075">
    <property type="protein sequence ID" value="WED64010.1"/>
    <property type="molecule type" value="Genomic_DNA"/>
</dbReference>
<evidence type="ECO:0000313" key="2">
    <source>
        <dbReference type="EMBL" id="WED64010.1"/>
    </source>
</evidence>
<keyword evidence="1" id="KW-0732">Signal</keyword>
<keyword evidence="3" id="KW-1185">Reference proteome</keyword>
<reference evidence="2" key="1">
    <citation type="submission" date="2023-03" db="EMBL/GenBank/DDBJ databases">
        <title>Lomoglobus Profundus gen. nov., sp. nov., a novel member of the phylum Verrucomicrobia, isolated from deep-marine sediment of South China Sea.</title>
        <authorList>
            <person name="Ahmad T."/>
            <person name="Ishaq S.E."/>
            <person name="Wang F."/>
        </authorList>
    </citation>
    <scope>NUCLEOTIDE SEQUENCE</scope>
    <source>
        <strain evidence="2">LMO-M01</strain>
    </source>
</reference>
<dbReference type="Proteomes" id="UP001218638">
    <property type="component" value="Chromosome"/>
</dbReference>
<protein>
    <submittedName>
        <fullName evidence="2">PEP-CTERM sorting domain-containing protein</fullName>
    </submittedName>
</protein>
<evidence type="ECO:0000313" key="3">
    <source>
        <dbReference type="Proteomes" id="UP001218638"/>
    </source>
</evidence>
<gene>
    <name evidence="2" type="ORF">PXH66_16855</name>
</gene>
<sequence length="247" mass="25923">MNLSKCAVLLLSLSAMASVSPAQISISGELDTETYTYRAYSSAYGDTFSQSEISENLLGYFSYQFSSAGETTVAITWSAPEGQVFVVNAPADWNTALINLSYSGGSSATSSGWFRESTITPVFTDLTGSFNSVGSSINLTGPSVADNTAYFNFSAYGRMDPGTSISFTSVSLTAVVASSYTGNFSNVPVNSFKLSASTSAYSDLADPGTWASLAAAPTSAVPEPSTYAALLGGMAFMVTMGRRRRRN</sequence>
<dbReference type="NCBIfam" id="TIGR02595">
    <property type="entry name" value="PEP_CTERM"/>
    <property type="match status" value="1"/>
</dbReference>
<accession>A0AAF0CN59</accession>
<dbReference type="AlphaFoldDB" id="A0AAF0CN59"/>